<feature type="compositionally biased region" description="Low complexity" evidence="1">
    <location>
        <begin position="35"/>
        <end position="45"/>
    </location>
</feature>
<accession>A0A9W7XSM1</accession>
<protein>
    <submittedName>
        <fullName evidence="2">Uncharacterized protein</fullName>
    </submittedName>
</protein>
<name>A0A9W7XSM1_9FUNG</name>
<reference evidence="2" key="1">
    <citation type="submission" date="2022-07" db="EMBL/GenBank/DDBJ databases">
        <title>Phylogenomic reconstructions and comparative analyses of Kickxellomycotina fungi.</title>
        <authorList>
            <person name="Reynolds N.K."/>
            <person name="Stajich J.E."/>
            <person name="Barry K."/>
            <person name="Grigoriev I.V."/>
            <person name="Crous P."/>
            <person name="Smith M.E."/>
        </authorList>
    </citation>
    <scope>NUCLEOTIDE SEQUENCE</scope>
    <source>
        <strain evidence="2">NBRC 32514</strain>
    </source>
</reference>
<feature type="compositionally biased region" description="Low complexity" evidence="1">
    <location>
        <begin position="80"/>
        <end position="91"/>
    </location>
</feature>
<dbReference type="EMBL" id="JANBOJ010000791">
    <property type="protein sequence ID" value="KAJ1718581.1"/>
    <property type="molecule type" value="Genomic_DNA"/>
</dbReference>
<dbReference type="AlphaFoldDB" id="A0A9W7XSM1"/>
<proteinExistence type="predicted"/>
<keyword evidence="3" id="KW-1185">Reference proteome</keyword>
<feature type="region of interest" description="Disordered" evidence="1">
    <location>
        <begin position="35"/>
        <end position="95"/>
    </location>
</feature>
<evidence type="ECO:0000313" key="3">
    <source>
        <dbReference type="Proteomes" id="UP001149813"/>
    </source>
</evidence>
<evidence type="ECO:0000313" key="2">
    <source>
        <dbReference type="EMBL" id="KAJ1718581.1"/>
    </source>
</evidence>
<gene>
    <name evidence="2" type="ORF">LPJ53_006442</name>
</gene>
<dbReference type="OrthoDB" id="185373at2759"/>
<feature type="non-terminal residue" evidence="2">
    <location>
        <position position="237"/>
    </location>
</feature>
<comment type="caution">
    <text evidence="2">The sequence shown here is derived from an EMBL/GenBank/DDBJ whole genome shotgun (WGS) entry which is preliminary data.</text>
</comment>
<organism evidence="2 3">
    <name type="scientific">Coemansia erecta</name>
    <dbReference type="NCBI Taxonomy" id="147472"/>
    <lineage>
        <taxon>Eukaryota</taxon>
        <taxon>Fungi</taxon>
        <taxon>Fungi incertae sedis</taxon>
        <taxon>Zoopagomycota</taxon>
        <taxon>Kickxellomycotina</taxon>
        <taxon>Kickxellomycetes</taxon>
        <taxon>Kickxellales</taxon>
        <taxon>Kickxellaceae</taxon>
        <taxon>Coemansia</taxon>
    </lineage>
</organism>
<dbReference type="Proteomes" id="UP001149813">
    <property type="component" value="Unassembled WGS sequence"/>
</dbReference>
<sequence>MLKRSRLAMGALQRHSQAILQQLAPSGRPVTKCQCAHAQQQRQQHMSTSPPAPAKDIVSTRGTRRVVRPSAITDEPPLVAHGAAGGSSSSSPRYTVSEMADAVSRFRRRLERATKSRRTVKRLEGLWHMYGEIRRSCGWRMGRAELRQFLQAVLRVGRGVVWGERASKLVWDHGHALDPAVAMALLRVLARAGDVQRFDEACRRCDAALGARWAADADAGADADADAEEYQATRAIL</sequence>
<evidence type="ECO:0000256" key="1">
    <source>
        <dbReference type="SAM" id="MobiDB-lite"/>
    </source>
</evidence>